<dbReference type="RefSeq" id="WP_269282844.1">
    <property type="nucleotide sequence ID" value="NZ_JAPVOI010000004.1"/>
</dbReference>
<gene>
    <name evidence="1" type="ORF">O3W52_20945</name>
</gene>
<proteinExistence type="predicted"/>
<organism evidence="1 2">
    <name type="scientific">Sinorhizobium psoraleae</name>
    <dbReference type="NCBI Taxonomy" id="520838"/>
    <lineage>
        <taxon>Bacteria</taxon>
        <taxon>Pseudomonadati</taxon>
        <taxon>Pseudomonadota</taxon>
        <taxon>Alphaproteobacteria</taxon>
        <taxon>Hyphomicrobiales</taxon>
        <taxon>Rhizobiaceae</taxon>
        <taxon>Sinorhizobium/Ensifer group</taxon>
        <taxon>Sinorhizobium</taxon>
    </lineage>
</organism>
<dbReference type="Proteomes" id="UP001079430">
    <property type="component" value="Unassembled WGS sequence"/>
</dbReference>
<comment type="caution">
    <text evidence="1">The sequence shown here is derived from an EMBL/GenBank/DDBJ whole genome shotgun (WGS) entry which is preliminary data.</text>
</comment>
<accession>A0ABT4KM75</accession>
<dbReference type="EMBL" id="JAPVOI010000004">
    <property type="protein sequence ID" value="MCZ4092446.1"/>
    <property type="molecule type" value="Genomic_DNA"/>
</dbReference>
<evidence type="ECO:0000313" key="2">
    <source>
        <dbReference type="Proteomes" id="UP001079430"/>
    </source>
</evidence>
<keyword evidence="2" id="KW-1185">Reference proteome</keyword>
<reference evidence="1" key="1">
    <citation type="submission" date="2022-10" db="EMBL/GenBank/DDBJ databases">
        <title>Whole genome sequencing of three plant growth promoting bacteria isolated from Vachellia tortilis subsp. raddiana in Morocco.</title>
        <authorList>
            <person name="Hnini M."/>
            <person name="Zouagui R."/>
            <person name="Zouagui H."/>
            <person name="Chemao Elfihri M.-W."/>
            <person name="Ibrahimi A."/>
            <person name="Sbabou L."/>
            <person name="Aurag J."/>
        </authorList>
    </citation>
    <scope>NUCLEOTIDE SEQUENCE</scope>
    <source>
        <strain evidence="1">LMR678</strain>
    </source>
</reference>
<evidence type="ECO:0000313" key="1">
    <source>
        <dbReference type="EMBL" id="MCZ4092446.1"/>
    </source>
</evidence>
<name>A0ABT4KM75_9HYPH</name>
<sequence>MMDGMGGMMMFGMGLVWLLAVVVLVLGAAALVKYLFFGGGK</sequence>
<protein>
    <submittedName>
        <fullName evidence="1">Uncharacterized protein</fullName>
    </submittedName>
</protein>